<dbReference type="Proteomes" id="UP001221898">
    <property type="component" value="Unassembled WGS sequence"/>
</dbReference>
<gene>
    <name evidence="2" type="ORF">AAFF_G00222420</name>
</gene>
<accession>A0AAD7W3X1</accession>
<dbReference type="AlphaFoldDB" id="A0AAD7W3X1"/>
<protein>
    <submittedName>
        <fullName evidence="2">Uncharacterized protein</fullName>
    </submittedName>
</protein>
<feature type="region of interest" description="Disordered" evidence="1">
    <location>
        <begin position="44"/>
        <end position="108"/>
    </location>
</feature>
<dbReference type="EMBL" id="JAINUG010000297">
    <property type="protein sequence ID" value="KAJ8383306.1"/>
    <property type="molecule type" value="Genomic_DNA"/>
</dbReference>
<evidence type="ECO:0000256" key="1">
    <source>
        <dbReference type="SAM" id="MobiDB-lite"/>
    </source>
</evidence>
<feature type="compositionally biased region" description="Polar residues" evidence="1">
    <location>
        <begin position="63"/>
        <end position="73"/>
    </location>
</feature>
<reference evidence="2" key="1">
    <citation type="journal article" date="2023" name="Science">
        <title>Genome structures resolve the early diversification of teleost fishes.</title>
        <authorList>
            <person name="Parey E."/>
            <person name="Louis A."/>
            <person name="Montfort J."/>
            <person name="Bouchez O."/>
            <person name="Roques C."/>
            <person name="Iampietro C."/>
            <person name="Lluch J."/>
            <person name="Castinel A."/>
            <person name="Donnadieu C."/>
            <person name="Desvignes T."/>
            <person name="Floi Bucao C."/>
            <person name="Jouanno E."/>
            <person name="Wen M."/>
            <person name="Mejri S."/>
            <person name="Dirks R."/>
            <person name="Jansen H."/>
            <person name="Henkel C."/>
            <person name="Chen W.J."/>
            <person name="Zahm M."/>
            <person name="Cabau C."/>
            <person name="Klopp C."/>
            <person name="Thompson A.W."/>
            <person name="Robinson-Rechavi M."/>
            <person name="Braasch I."/>
            <person name="Lecointre G."/>
            <person name="Bobe J."/>
            <person name="Postlethwait J.H."/>
            <person name="Berthelot C."/>
            <person name="Roest Crollius H."/>
            <person name="Guiguen Y."/>
        </authorList>
    </citation>
    <scope>NUCLEOTIDE SEQUENCE</scope>
    <source>
        <strain evidence="2">NC1722</strain>
    </source>
</reference>
<proteinExistence type="predicted"/>
<feature type="compositionally biased region" description="Basic and acidic residues" evidence="1">
    <location>
        <begin position="74"/>
        <end position="87"/>
    </location>
</feature>
<sequence length="108" mass="11659">MPTISIPLIRANQRARFLLPFTQPQRPDKAGSAEAVVLSVSEGQRNAVRGKTMAKPGLGEMESVSTGPDSSTDGGDKDPEEKTRPERLANALPEPRPPHTRLKYNPSG</sequence>
<organism evidence="2 3">
    <name type="scientific">Aldrovandia affinis</name>
    <dbReference type="NCBI Taxonomy" id="143900"/>
    <lineage>
        <taxon>Eukaryota</taxon>
        <taxon>Metazoa</taxon>
        <taxon>Chordata</taxon>
        <taxon>Craniata</taxon>
        <taxon>Vertebrata</taxon>
        <taxon>Euteleostomi</taxon>
        <taxon>Actinopterygii</taxon>
        <taxon>Neopterygii</taxon>
        <taxon>Teleostei</taxon>
        <taxon>Notacanthiformes</taxon>
        <taxon>Halosauridae</taxon>
        <taxon>Aldrovandia</taxon>
    </lineage>
</organism>
<evidence type="ECO:0000313" key="3">
    <source>
        <dbReference type="Proteomes" id="UP001221898"/>
    </source>
</evidence>
<name>A0AAD7W3X1_9TELE</name>
<evidence type="ECO:0000313" key="2">
    <source>
        <dbReference type="EMBL" id="KAJ8383306.1"/>
    </source>
</evidence>
<comment type="caution">
    <text evidence="2">The sequence shown here is derived from an EMBL/GenBank/DDBJ whole genome shotgun (WGS) entry which is preliminary data.</text>
</comment>
<keyword evidence="3" id="KW-1185">Reference proteome</keyword>